<evidence type="ECO:0000313" key="2">
    <source>
        <dbReference type="EMBL" id="KAG5605399.1"/>
    </source>
</evidence>
<organism evidence="2 3">
    <name type="scientific">Solanum commersonii</name>
    <name type="common">Commerson's wild potato</name>
    <name type="synonym">Commerson's nightshade</name>
    <dbReference type="NCBI Taxonomy" id="4109"/>
    <lineage>
        <taxon>Eukaryota</taxon>
        <taxon>Viridiplantae</taxon>
        <taxon>Streptophyta</taxon>
        <taxon>Embryophyta</taxon>
        <taxon>Tracheophyta</taxon>
        <taxon>Spermatophyta</taxon>
        <taxon>Magnoliopsida</taxon>
        <taxon>eudicotyledons</taxon>
        <taxon>Gunneridae</taxon>
        <taxon>Pentapetalae</taxon>
        <taxon>asterids</taxon>
        <taxon>lamiids</taxon>
        <taxon>Solanales</taxon>
        <taxon>Solanaceae</taxon>
        <taxon>Solanoideae</taxon>
        <taxon>Solaneae</taxon>
        <taxon>Solanum</taxon>
    </lineage>
</organism>
<name>A0A9J5Z0D5_SOLCO</name>
<gene>
    <name evidence="2" type="ORF">H5410_026891</name>
</gene>
<sequence>MEIGVGSKRNQKGSSVETSSRAPTELPLSKIRKTKFPQIHAMVYILGIQYIFLDQGECNLSFVCEFYVNWNTNHLFRNRGDIRYQLIWFTLRALNHFLGTPN</sequence>
<keyword evidence="3" id="KW-1185">Reference proteome</keyword>
<feature type="region of interest" description="Disordered" evidence="1">
    <location>
        <begin position="1"/>
        <end position="24"/>
    </location>
</feature>
<protein>
    <submittedName>
        <fullName evidence="2">Uncharacterized protein</fullName>
    </submittedName>
</protein>
<accession>A0A9J5Z0D5</accession>
<dbReference type="Proteomes" id="UP000824120">
    <property type="component" value="Chromosome 5"/>
</dbReference>
<evidence type="ECO:0000313" key="3">
    <source>
        <dbReference type="Proteomes" id="UP000824120"/>
    </source>
</evidence>
<proteinExistence type="predicted"/>
<evidence type="ECO:0000256" key="1">
    <source>
        <dbReference type="SAM" id="MobiDB-lite"/>
    </source>
</evidence>
<dbReference type="OrthoDB" id="1326565at2759"/>
<dbReference type="AlphaFoldDB" id="A0A9J5Z0D5"/>
<reference evidence="2 3" key="1">
    <citation type="submission" date="2020-09" db="EMBL/GenBank/DDBJ databases">
        <title>De no assembly of potato wild relative species, Solanum commersonii.</title>
        <authorList>
            <person name="Cho K."/>
        </authorList>
    </citation>
    <scope>NUCLEOTIDE SEQUENCE [LARGE SCALE GENOMIC DNA]</scope>
    <source>
        <strain evidence="2">LZ3.2</strain>
        <tissue evidence="2">Leaf</tissue>
    </source>
</reference>
<comment type="caution">
    <text evidence="2">The sequence shown here is derived from an EMBL/GenBank/DDBJ whole genome shotgun (WGS) entry which is preliminary data.</text>
</comment>
<feature type="compositionally biased region" description="Polar residues" evidence="1">
    <location>
        <begin position="12"/>
        <end position="22"/>
    </location>
</feature>
<dbReference type="EMBL" id="JACXVP010000005">
    <property type="protein sequence ID" value="KAG5605399.1"/>
    <property type="molecule type" value="Genomic_DNA"/>
</dbReference>